<sequence>MVRGPTEDVLRFVAHHLELGADFIYIYMDEPNRRTFRALRMHPKVRVRNCDDAFWEKRGRARPEKHQVRQSVHATFAYRNTRLDWLTHIDVDEFLWPAAPISDVLRDVPDTVPAVRVRPLEALAGGDDLYKAHIPHGPNREALVETIYPNYGAFVMGGFLSHVQGKLFVRTGLKNLSIRIHNLFQNKVLLPCKYELPQIDLCHRHAPDWDHWIAHYQFRMDRGSYQAGMAPNAPREQGGLSKNELLNWIEAEQGMDGLRAFYNEMSGADAEVRANLERHGLLRHRPLNLDEKLQKHFPGSC</sequence>
<dbReference type="Proteomes" id="UP000597886">
    <property type="component" value="Unassembled WGS sequence"/>
</dbReference>
<proteinExistence type="predicted"/>
<gene>
    <name evidence="1" type="ORF">GS634_02070</name>
</gene>
<evidence type="ECO:0000313" key="1">
    <source>
        <dbReference type="EMBL" id="NOE16908.1"/>
    </source>
</evidence>
<protein>
    <submittedName>
        <fullName evidence="1">Glycosyltransferase family 2 protein</fullName>
    </submittedName>
</protein>
<organism evidence="1 2">
    <name type="scientific">Ruegeria atlantica</name>
    <dbReference type="NCBI Taxonomy" id="81569"/>
    <lineage>
        <taxon>Bacteria</taxon>
        <taxon>Pseudomonadati</taxon>
        <taxon>Pseudomonadota</taxon>
        <taxon>Alphaproteobacteria</taxon>
        <taxon>Rhodobacterales</taxon>
        <taxon>Roseobacteraceae</taxon>
        <taxon>Ruegeria</taxon>
    </lineage>
</organism>
<reference evidence="1" key="1">
    <citation type="submission" date="2019-12" db="EMBL/GenBank/DDBJ databases">
        <title>Ruegeria JWLKs population differentiation of coral mucus and skeleton niches.</title>
        <authorList>
            <person name="Luo D."/>
        </authorList>
    </citation>
    <scope>NUCLEOTIDE SEQUENCE</scope>
    <source>
        <strain evidence="1">HKCCD6181</strain>
    </source>
</reference>
<dbReference type="AlphaFoldDB" id="A0AA90YTQ4"/>
<accession>A0AA90YTQ4</accession>
<comment type="caution">
    <text evidence="1">The sequence shown here is derived from an EMBL/GenBank/DDBJ whole genome shotgun (WGS) entry which is preliminary data.</text>
</comment>
<evidence type="ECO:0000313" key="2">
    <source>
        <dbReference type="Proteomes" id="UP000597886"/>
    </source>
</evidence>
<name>A0AA90YTQ4_9RHOB</name>
<dbReference type="Pfam" id="PF13704">
    <property type="entry name" value="Glyco_tranf_2_4"/>
    <property type="match status" value="1"/>
</dbReference>
<dbReference type="EMBL" id="WVRA01000001">
    <property type="protein sequence ID" value="NOE16908.1"/>
    <property type="molecule type" value="Genomic_DNA"/>
</dbReference>